<feature type="region of interest" description="Disordered" evidence="1">
    <location>
        <begin position="97"/>
        <end position="141"/>
    </location>
</feature>
<proteinExistence type="predicted"/>
<feature type="compositionally biased region" description="Polar residues" evidence="1">
    <location>
        <begin position="10"/>
        <end position="23"/>
    </location>
</feature>
<feature type="compositionally biased region" description="Basic and acidic residues" evidence="1">
    <location>
        <begin position="98"/>
        <end position="109"/>
    </location>
</feature>
<evidence type="ECO:0000256" key="1">
    <source>
        <dbReference type="SAM" id="MobiDB-lite"/>
    </source>
</evidence>
<dbReference type="AlphaFoldDB" id="A0A1B9GI26"/>
<feature type="region of interest" description="Disordered" evidence="1">
    <location>
        <begin position="165"/>
        <end position="205"/>
    </location>
</feature>
<organism evidence="2 3">
    <name type="scientific">Kwoniella heveanensis BCC8398</name>
    <dbReference type="NCBI Taxonomy" id="1296120"/>
    <lineage>
        <taxon>Eukaryota</taxon>
        <taxon>Fungi</taxon>
        <taxon>Dikarya</taxon>
        <taxon>Basidiomycota</taxon>
        <taxon>Agaricomycotina</taxon>
        <taxon>Tremellomycetes</taxon>
        <taxon>Tremellales</taxon>
        <taxon>Cryptococcaceae</taxon>
        <taxon>Kwoniella</taxon>
    </lineage>
</organism>
<dbReference type="Proteomes" id="UP000092666">
    <property type="component" value="Unassembled WGS sequence"/>
</dbReference>
<sequence length="205" mass="21428">MNDVEYDPSFSVTDDSARSLNNRTRGHDDCSPSESAQSDRWQVTTFARVDTSDADAGTSTGNSKAAAVTSRVLGTVLATGHSIYAAVSSSVCPCMPSEDTHQHPRHDVTDAQPGDYAPLDEETGYGMGGLPPEGESRHGSVAYTRPGEMAYTAGLPGGDTDEGHGAYEGPIEMPRPMPSRGLSRSISTIGAAHDDGAAESSAKNH</sequence>
<protein>
    <submittedName>
        <fullName evidence="2">Uncharacterized protein</fullName>
    </submittedName>
</protein>
<evidence type="ECO:0000313" key="2">
    <source>
        <dbReference type="EMBL" id="OCF30668.1"/>
    </source>
</evidence>
<accession>A0A1B9GI26</accession>
<dbReference type="EMBL" id="KV700144">
    <property type="protein sequence ID" value="OCF30668.1"/>
    <property type="molecule type" value="Genomic_DNA"/>
</dbReference>
<gene>
    <name evidence="2" type="ORF">I316_07716</name>
</gene>
<name>A0A1B9GI26_9TREE</name>
<keyword evidence="3" id="KW-1185">Reference proteome</keyword>
<reference evidence="3" key="2">
    <citation type="submission" date="2013-12" db="EMBL/GenBank/DDBJ databases">
        <title>Evolution of pathogenesis and genome organization in the Tremellales.</title>
        <authorList>
            <person name="Cuomo C."/>
            <person name="Litvintseva A."/>
            <person name="Heitman J."/>
            <person name="Chen Y."/>
            <person name="Sun S."/>
            <person name="Springer D."/>
            <person name="Dromer F."/>
            <person name="Young S."/>
            <person name="Zeng Q."/>
            <person name="Chapman S."/>
            <person name="Gujja S."/>
            <person name="Saif S."/>
            <person name="Birren B."/>
        </authorList>
    </citation>
    <scope>NUCLEOTIDE SEQUENCE [LARGE SCALE GENOMIC DNA]</scope>
    <source>
        <strain evidence="3">BCC8398</strain>
    </source>
</reference>
<reference evidence="2 3" key="1">
    <citation type="submission" date="2013-07" db="EMBL/GenBank/DDBJ databases">
        <title>The Genome Sequence of Cryptococcus heveanensis BCC8398.</title>
        <authorList>
            <consortium name="The Broad Institute Genome Sequencing Platform"/>
            <person name="Cuomo C."/>
            <person name="Litvintseva A."/>
            <person name="Chen Y."/>
            <person name="Heitman J."/>
            <person name="Sun S."/>
            <person name="Springer D."/>
            <person name="Dromer F."/>
            <person name="Young S.K."/>
            <person name="Zeng Q."/>
            <person name="Gargeya S."/>
            <person name="Fitzgerald M."/>
            <person name="Abouelleil A."/>
            <person name="Alvarado L."/>
            <person name="Berlin A.M."/>
            <person name="Chapman S.B."/>
            <person name="Dewar J."/>
            <person name="Goldberg J."/>
            <person name="Griggs A."/>
            <person name="Gujja S."/>
            <person name="Hansen M."/>
            <person name="Howarth C."/>
            <person name="Imamovic A."/>
            <person name="Larimer J."/>
            <person name="McCowan C."/>
            <person name="Murphy C."/>
            <person name="Pearson M."/>
            <person name="Priest M."/>
            <person name="Roberts A."/>
            <person name="Saif S."/>
            <person name="Shea T."/>
            <person name="Sykes S."/>
            <person name="Wortman J."/>
            <person name="Nusbaum C."/>
            <person name="Birren B."/>
        </authorList>
    </citation>
    <scope>NUCLEOTIDE SEQUENCE [LARGE SCALE GENOMIC DNA]</scope>
    <source>
        <strain evidence="2 3">BCC8398</strain>
    </source>
</reference>
<feature type="region of interest" description="Disordered" evidence="1">
    <location>
        <begin position="1"/>
        <end position="40"/>
    </location>
</feature>
<evidence type="ECO:0000313" key="3">
    <source>
        <dbReference type="Proteomes" id="UP000092666"/>
    </source>
</evidence>